<sequence length="1535" mass="174437">MCGIVCYFGGSGNSLTRVLTAMSAIIYRAPDSTGIGLFGDEQEPVRLRKSLGSVSQLINALLGAAAYPNQSAKLMALWSLPEIQVSLKEYQQDLLKFQEHPVSEYQPLIDNKSRPPSIDELTALKGNSRFLKPGTPGRAAPLPVFFIKSGIDTGRLIHNLAQEFDISIVVIRSLFRNTLESYVRKDYEQGHEVHGDKDRIEEILNTFDLIFDNILSTYSSFSDSLFSEVSHEQSPFVQNPKIHDLVWEYLHKIPFQIPDDYDRDGVRCTFRILDAALMCRLRIYPELHTDIQEILESLWPGAKMLPNTDWQTLYQAEKGVNVYGWGAASVMTWLQKNEIFPMLWQASKETDTQVSQFREGYTDPVCLCFLSQPVIAHGRWALQSAVTVKNSHPFHDVRRQRCIVLNGQFSSSVETETRDFLEQVVGMPFRTENSSEYLSLLWGYYFENLFAEKKRYDEIRLQIDTGLDDYHMGSHSIDFKVYGQIREKTCEQLDEMAFLEAVRRMKSDGGQIAAAGISLYSPRRLYVACHNRPAFVVQRADNNDIMIVSDINAALGLFSQEEIQESKERLIRLIKTNKSELQKYKDFGANTLETARVISAQAQAEKSLLEPFRVTVFPLEGEEIFVRLETILEKGKLKQQARIFDFKENILPDIEAFSTVLNPLQISKELYSSFYETHLNQIPEIFYGILRFYISEKEKPVCQDIQERLMERRFGSDFGSLQRIIIAGMGSSYNMGLLAAPVIQKLMPGIDVRVIQPVDIDNVQNLVFPEKDLVLMLSWSATTADMVEFAKELQAARTVMIGITEKVFADMALICNKSGGIIPILSGEEVTISGIKSTLSMLFTLHVFILWLGYRMKNSRVREYAEKMKEIPASLSALLSDNTLKNFATALARKNSLSHACIIIGDTDDLPVSREAALKLEECSWSSIGRAMDFQDVLSEPALLEKFAEDSQGHLLIVNALTSSRMDEALELINMFYAKNVCFSVLAAAHNPYENEIRRYSQNNCFFLDCPDEAGLPFVVTLFYYSFTLEFARARGRKDDEFPRNRAKSVTAGRSRPMTRISAGGELMALARLNSSLRQTEVPKPKTSIWEQETGLDSQSQAYQQIRLLGEKLAGSNPMQSFFPGYTENGGNDSKKRISVLGKTIFQDLKEGGELIFQPFDREAESAARNIACQWQRFTDCPIHVMDSNKEKFHFHENVLVFCIGTRVPKQECIKNRLKHYKDKTLWLGPSLAGDTAHIFRSARGYFTTNSQNSISLYADLCILFSQAWKTLSFKKGNIITEHLKNSGKYINTMLNDRELLRHIQRIMKANQKYHTAFYVGPSAGTGQEWVRRFDRLRRPDMEWHSFGTCAHGPLAAVDNNVKAKYICLTDRNKMILQYGEKKVTRWEHYYLGSLTIDQFLKGKPVPQDISHAVPKPFFAQGDWYIPALQPDYNTAEDNLIILDASRNHYLGHALDELSTLGCRYARIILITQKAFAYMPDKKAVFTHPFSHLIRIPSPVIEKEAVLVSGFIIPFLMDILNIAVTGEISVQKMTG</sequence>
<evidence type="ECO:0000256" key="7">
    <source>
        <dbReference type="ARBA" id="ARBA00022962"/>
    </source>
</evidence>
<protein>
    <recommendedName>
        <fullName evidence="3">Glutamine--fructose-6-phosphate aminotransferase [isomerizing]</fullName>
        <ecNumber evidence="2">2.6.1.16</ecNumber>
    </recommendedName>
</protein>
<evidence type="ECO:0000256" key="1">
    <source>
        <dbReference type="ARBA" id="ARBA00001031"/>
    </source>
</evidence>
<dbReference type="Proteomes" id="UP000663720">
    <property type="component" value="Chromosome"/>
</dbReference>
<dbReference type="Pfam" id="PF01380">
    <property type="entry name" value="SIS"/>
    <property type="match status" value="1"/>
</dbReference>
<dbReference type="EMBL" id="CP061799">
    <property type="protein sequence ID" value="QTA80921.1"/>
    <property type="molecule type" value="Genomic_DNA"/>
</dbReference>
<dbReference type="SUPFAM" id="SSF56235">
    <property type="entry name" value="N-terminal nucleophile aminohydrolases (Ntn hydrolases)"/>
    <property type="match status" value="1"/>
</dbReference>
<dbReference type="EC" id="2.6.1.16" evidence="2"/>
<dbReference type="SUPFAM" id="SSF53697">
    <property type="entry name" value="SIS domain"/>
    <property type="match status" value="1"/>
</dbReference>
<dbReference type="RefSeq" id="WP_207692477.1">
    <property type="nucleotide sequence ID" value="NZ_CP061799.1"/>
</dbReference>
<evidence type="ECO:0000256" key="6">
    <source>
        <dbReference type="ARBA" id="ARBA00022737"/>
    </source>
</evidence>
<dbReference type="KEGG" id="dli:dnl_32380"/>
<keyword evidence="5" id="KW-0808">Transferase</keyword>
<dbReference type="GO" id="GO:0006002">
    <property type="term" value="P:fructose 6-phosphate metabolic process"/>
    <property type="evidence" value="ECO:0007669"/>
    <property type="project" value="TreeGrafter"/>
</dbReference>
<accession>A0A975GH06</accession>
<evidence type="ECO:0000256" key="4">
    <source>
        <dbReference type="ARBA" id="ARBA00022576"/>
    </source>
</evidence>
<dbReference type="InterPro" id="IPR046348">
    <property type="entry name" value="SIS_dom_sf"/>
</dbReference>
<evidence type="ECO:0000256" key="5">
    <source>
        <dbReference type="ARBA" id="ARBA00022679"/>
    </source>
</evidence>
<keyword evidence="6" id="KW-0677">Repeat</keyword>
<evidence type="ECO:0000256" key="2">
    <source>
        <dbReference type="ARBA" id="ARBA00012916"/>
    </source>
</evidence>
<evidence type="ECO:0000259" key="9">
    <source>
        <dbReference type="PROSITE" id="PS51464"/>
    </source>
</evidence>
<keyword evidence="4" id="KW-0032">Aminotransferase</keyword>
<gene>
    <name evidence="10" type="ORF">dnl_32380</name>
</gene>
<dbReference type="GO" id="GO:0006047">
    <property type="term" value="P:UDP-N-acetylglucosamine metabolic process"/>
    <property type="evidence" value="ECO:0007669"/>
    <property type="project" value="TreeGrafter"/>
</dbReference>
<dbReference type="InterPro" id="IPR035466">
    <property type="entry name" value="GlmS/AgaS_SIS"/>
</dbReference>
<dbReference type="Gene3D" id="3.60.20.10">
    <property type="entry name" value="Glutamine Phosphoribosylpyrophosphate, subunit 1, domain 1"/>
    <property type="match status" value="1"/>
</dbReference>
<keyword evidence="10" id="KW-0413">Isomerase</keyword>
<dbReference type="PROSITE" id="PS51278">
    <property type="entry name" value="GATASE_TYPE_2"/>
    <property type="match status" value="1"/>
</dbReference>
<evidence type="ECO:0000259" key="8">
    <source>
        <dbReference type="PROSITE" id="PS51278"/>
    </source>
</evidence>
<dbReference type="GO" id="GO:0004360">
    <property type="term" value="F:glutamine-fructose-6-phosphate transaminase (isomerizing) activity"/>
    <property type="evidence" value="ECO:0007669"/>
    <property type="project" value="UniProtKB-EC"/>
</dbReference>
<dbReference type="Gene3D" id="3.40.50.10490">
    <property type="entry name" value="Glucose-6-phosphate isomerase like protein, domain 1"/>
    <property type="match status" value="2"/>
</dbReference>
<evidence type="ECO:0000313" key="10">
    <source>
        <dbReference type="EMBL" id="QTA80921.1"/>
    </source>
</evidence>
<feature type="domain" description="SIS" evidence="9">
    <location>
        <begin position="710"/>
        <end position="858"/>
    </location>
</feature>
<dbReference type="GO" id="GO:0006487">
    <property type="term" value="P:protein N-linked glycosylation"/>
    <property type="evidence" value="ECO:0007669"/>
    <property type="project" value="TreeGrafter"/>
</dbReference>
<dbReference type="GO" id="GO:0097367">
    <property type="term" value="F:carbohydrate derivative binding"/>
    <property type="evidence" value="ECO:0007669"/>
    <property type="project" value="InterPro"/>
</dbReference>
<name>A0A975GH06_9BACT</name>
<comment type="catalytic activity">
    <reaction evidence="1">
        <text>D-fructose 6-phosphate + L-glutamine = D-glucosamine 6-phosphate + L-glutamate</text>
        <dbReference type="Rhea" id="RHEA:13237"/>
        <dbReference type="ChEBI" id="CHEBI:29985"/>
        <dbReference type="ChEBI" id="CHEBI:58359"/>
        <dbReference type="ChEBI" id="CHEBI:58725"/>
        <dbReference type="ChEBI" id="CHEBI:61527"/>
        <dbReference type="EC" id="2.6.1.16"/>
    </reaction>
</comment>
<dbReference type="CDD" id="cd05008">
    <property type="entry name" value="SIS_GlmS_GlmD_1"/>
    <property type="match status" value="1"/>
</dbReference>
<dbReference type="InterPro" id="IPR017932">
    <property type="entry name" value="GATase_2_dom"/>
</dbReference>
<dbReference type="PANTHER" id="PTHR10937:SF0">
    <property type="entry name" value="GLUTAMINE--FRUCTOSE-6-PHOSPHATE TRANSAMINASE (ISOMERIZING)"/>
    <property type="match status" value="1"/>
</dbReference>
<feature type="domain" description="Glutamine amidotransferase type-2" evidence="8">
    <location>
        <begin position="2"/>
        <end position="577"/>
    </location>
</feature>
<dbReference type="InterPro" id="IPR029055">
    <property type="entry name" value="Ntn_hydrolases_N"/>
</dbReference>
<dbReference type="PROSITE" id="PS51464">
    <property type="entry name" value="SIS"/>
    <property type="match status" value="1"/>
</dbReference>
<proteinExistence type="predicted"/>
<dbReference type="PANTHER" id="PTHR10937">
    <property type="entry name" value="GLUCOSAMINE--FRUCTOSE-6-PHOSPHATE AMINOTRANSFERASE, ISOMERIZING"/>
    <property type="match status" value="1"/>
</dbReference>
<evidence type="ECO:0000313" key="11">
    <source>
        <dbReference type="Proteomes" id="UP000663720"/>
    </source>
</evidence>
<keyword evidence="11" id="KW-1185">Reference proteome</keyword>
<evidence type="ECO:0000256" key="3">
    <source>
        <dbReference type="ARBA" id="ARBA00016090"/>
    </source>
</evidence>
<keyword evidence="7" id="KW-0315">Glutamine amidotransferase</keyword>
<dbReference type="InterPro" id="IPR001347">
    <property type="entry name" value="SIS_dom"/>
</dbReference>
<dbReference type="GO" id="GO:0016853">
    <property type="term" value="F:isomerase activity"/>
    <property type="evidence" value="ECO:0007669"/>
    <property type="project" value="UniProtKB-KW"/>
</dbReference>
<organism evidence="10 11">
    <name type="scientific">Desulfonema limicola</name>
    <dbReference type="NCBI Taxonomy" id="45656"/>
    <lineage>
        <taxon>Bacteria</taxon>
        <taxon>Pseudomonadati</taxon>
        <taxon>Thermodesulfobacteriota</taxon>
        <taxon>Desulfobacteria</taxon>
        <taxon>Desulfobacterales</taxon>
        <taxon>Desulfococcaceae</taxon>
        <taxon>Desulfonema</taxon>
    </lineage>
</organism>
<reference evidence="10" key="1">
    <citation type="journal article" date="2021" name="Microb. Physiol.">
        <title>Proteogenomic Insights into the Physiology of Marine, Sulfate-Reducing, Filamentous Desulfonema limicola and Desulfonema magnum.</title>
        <authorList>
            <person name="Schnaars V."/>
            <person name="Wohlbrand L."/>
            <person name="Scheve S."/>
            <person name="Hinrichs C."/>
            <person name="Reinhardt R."/>
            <person name="Rabus R."/>
        </authorList>
    </citation>
    <scope>NUCLEOTIDE SEQUENCE</scope>
    <source>
        <strain evidence="10">5ac10</strain>
    </source>
</reference>